<protein>
    <recommendedName>
        <fullName evidence="1">C4-type zinc ribbon domain-containing protein</fullName>
    </recommendedName>
</protein>
<name>A0A7C4Y5Z0_UNCW3</name>
<dbReference type="Pfam" id="PF02591">
    <property type="entry name" value="Zn_ribbon_9"/>
    <property type="match status" value="1"/>
</dbReference>
<sequence length="110" mass="12732">MNKSLEYLISLQEIDLIIKEKDLEEKSGFKISDFEALKEARKKIIIKLEPALYGKYERLKERYGNSVVSVVDGVCLGCFSRLPTSLVSKKNKNEEIHNCPNCGRFLYWVE</sequence>
<feature type="domain" description="C4-type zinc ribbon" evidence="1">
    <location>
        <begin position="74"/>
        <end position="106"/>
    </location>
</feature>
<accession>A0A7C4Y5Z0</accession>
<comment type="caution">
    <text evidence="2">The sequence shown here is derived from an EMBL/GenBank/DDBJ whole genome shotgun (WGS) entry which is preliminary data.</text>
</comment>
<dbReference type="EMBL" id="DTHG01000083">
    <property type="protein sequence ID" value="HGW92222.1"/>
    <property type="molecule type" value="Genomic_DNA"/>
</dbReference>
<evidence type="ECO:0000313" key="2">
    <source>
        <dbReference type="EMBL" id="HGW92222.1"/>
    </source>
</evidence>
<reference evidence="2" key="1">
    <citation type="journal article" date="2020" name="mSystems">
        <title>Genome- and Community-Level Interaction Insights into Carbon Utilization and Element Cycling Functions of Hydrothermarchaeota in Hydrothermal Sediment.</title>
        <authorList>
            <person name="Zhou Z."/>
            <person name="Liu Y."/>
            <person name="Xu W."/>
            <person name="Pan J."/>
            <person name="Luo Z.H."/>
            <person name="Li M."/>
        </authorList>
    </citation>
    <scope>NUCLEOTIDE SEQUENCE [LARGE SCALE GENOMIC DNA]</scope>
    <source>
        <strain evidence="2">SpSt-780</strain>
    </source>
</reference>
<dbReference type="Gene3D" id="1.10.287.1490">
    <property type="match status" value="1"/>
</dbReference>
<evidence type="ECO:0000259" key="1">
    <source>
        <dbReference type="Pfam" id="PF02591"/>
    </source>
</evidence>
<proteinExistence type="predicted"/>
<gene>
    <name evidence="2" type="ORF">ENV67_06770</name>
</gene>
<dbReference type="InterPro" id="IPR003743">
    <property type="entry name" value="Zf-RING_7"/>
</dbReference>
<dbReference type="AlphaFoldDB" id="A0A7C4Y5Z0"/>
<organism evidence="2">
    <name type="scientific">candidate division WOR-3 bacterium</name>
    <dbReference type="NCBI Taxonomy" id="2052148"/>
    <lineage>
        <taxon>Bacteria</taxon>
        <taxon>Bacteria division WOR-3</taxon>
    </lineage>
</organism>